<dbReference type="EMBL" id="EQ973213">
    <property type="protein sequence ID" value="EFR52266.1"/>
    <property type="molecule type" value="Genomic_DNA"/>
</dbReference>
<sequence length="49" mass="5956">MFNSETICHIYRLKCDGFNYFVYKKRTYSKKNRFKSTAIKVNVQSIKKK</sequence>
<evidence type="ECO:0000313" key="2">
    <source>
        <dbReference type="Proteomes" id="UP000005101"/>
    </source>
</evidence>
<gene>
    <name evidence="1" type="ORF">BFAG_00960</name>
</gene>
<accession>A0ABN0BH71</accession>
<name>A0ABN0BH71_BACFG</name>
<reference evidence="1 2" key="1">
    <citation type="submission" date="2008-12" db="EMBL/GenBank/DDBJ databases">
        <title>Annotation of Bacteroides fragilis strain 3_1_12.</title>
        <authorList>
            <consortium name="The Broad Institute Genome Sequencing Platform"/>
            <person name="Ward D."/>
            <person name="Young S.K."/>
            <person name="Kodira C.D."/>
            <person name="Zeng Q."/>
            <person name="Koehrsen M."/>
            <person name="Alvarado L."/>
            <person name="Berlin A."/>
            <person name="Borenstein D."/>
            <person name="Chen Z."/>
            <person name="Engels R."/>
            <person name="Freedman E."/>
            <person name="Gellesch M."/>
            <person name="Goldberg J."/>
            <person name="Griggs A."/>
            <person name="Gujja S."/>
            <person name="Heiman D."/>
            <person name="Hepburn T."/>
            <person name="Howarth C."/>
            <person name="Jen D."/>
            <person name="Larson L."/>
            <person name="Lewis B."/>
            <person name="Mehta T."/>
            <person name="Park D."/>
            <person name="Pearson M."/>
            <person name="Roberts A."/>
            <person name="Saif S."/>
            <person name="Shea T."/>
            <person name="Shenoy N."/>
            <person name="Sisk P."/>
            <person name="Stolte C."/>
            <person name="Sykes S."/>
            <person name="Walk T."/>
            <person name="White J."/>
            <person name="Yandava C."/>
            <person name="Allen-Vercoe E."/>
            <person name="Strauss J."/>
            <person name="Ambrose C."/>
            <person name="Lander E."/>
            <person name="Nusbaum C."/>
            <person name="Galagan J."/>
            <person name="Birren B."/>
        </authorList>
    </citation>
    <scope>NUCLEOTIDE SEQUENCE [LARGE SCALE GENOMIC DNA]</scope>
    <source>
        <strain evidence="1 2">3_1_12</strain>
    </source>
</reference>
<keyword evidence="2" id="KW-1185">Reference proteome</keyword>
<organism evidence="1 2">
    <name type="scientific">Bacteroides fragilis 3_1_12</name>
    <dbReference type="NCBI Taxonomy" id="457424"/>
    <lineage>
        <taxon>Bacteria</taxon>
        <taxon>Pseudomonadati</taxon>
        <taxon>Bacteroidota</taxon>
        <taxon>Bacteroidia</taxon>
        <taxon>Bacteroidales</taxon>
        <taxon>Bacteroidaceae</taxon>
        <taxon>Bacteroides</taxon>
    </lineage>
</organism>
<evidence type="ECO:0000313" key="1">
    <source>
        <dbReference type="EMBL" id="EFR52266.1"/>
    </source>
</evidence>
<proteinExistence type="predicted"/>
<dbReference type="Proteomes" id="UP000005101">
    <property type="component" value="Unassembled WGS sequence"/>
</dbReference>
<protein>
    <submittedName>
        <fullName evidence="1">Uncharacterized protein</fullName>
    </submittedName>
</protein>